<feature type="compositionally biased region" description="Low complexity" evidence="1">
    <location>
        <begin position="137"/>
        <end position="154"/>
    </location>
</feature>
<feature type="compositionally biased region" description="Low complexity" evidence="1">
    <location>
        <begin position="208"/>
        <end position="227"/>
    </location>
</feature>
<gene>
    <name evidence="2" type="ORF">STCU_11601</name>
</gene>
<reference evidence="2 3" key="1">
    <citation type="journal article" date="2013" name="PLoS ONE">
        <title>Predicting the Proteins of Angomonas deanei, Strigomonas culicis and Their Respective Endosymbionts Reveals New Aspects of the Trypanosomatidae Family.</title>
        <authorList>
            <person name="Motta M.C."/>
            <person name="Martins A.C."/>
            <person name="de Souza S.S."/>
            <person name="Catta-Preta C.M."/>
            <person name="Silva R."/>
            <person name="Klein C.C."/>
            <person name="de Almeida L.G."/>
            <person name="de Lima Cunha O."/>
            <person name="Ciapina L.P."/>
            <person name="Brocchi M."/>
            <person name="Colabardini A.C."/>
            <person name="de Araujo Lima B."/>
            <person name="Machado C.R."/>
            <person name="de Almeida Soares C.M."/>
            <person name="Probst C.M."/>
            <person name="de Menezes C.B."/>
            <person name="Thompson C.E."/>
            <person name="Bartholomeu D.C."/>
            <person name="Gradia D.F."/>
            <person name="Pavoni D.P."/>
            <person name="Grisard E.C."/>
            <person name="Fantinatti-Garboggini F."/>
            <person name="Marchini F.K."/>
            <person name="Rodrigues-Luiz G.F."/>
            <person name="Wagner G."/>
            <person name="Goldman G.H."/>
            <person name="Fietto J.L."/>
            <person name="Elias M.C."/>
            <person name="Goldman M.H."/>
            <person name="Sagot M.F."/>
            <person name="Pereira M."/>
            <person name="Stoco P.H."/>
            <person name="de Mendonca-Neto R.P."/>
            <person name="Teixeira S.M."/>
            <person name="Maciel T.E."/>
            <person name="de Oliveira Mendes T.A."/>
            <person name="Urmenyi T.P."/>
            <person name="de Souza W."/>
            <person name="Schenkman S."/>
            <person name="de Vasconcelos A.T."/>
        </authorList>
    </citation>
    <scope>NUCLEOTIDE SEQUENCE [LARGE SCALE GENOMIC DNA]</scope>
</reference>
<keyword evidence="3" id="KW-1185">Reference proteome</keyword>
<feature type="region of interest" description="Disordered" evidence="1">
    <location>
        <begin position="208"/>
        <end position="232"/>
    </location>
</feature>
<name>S9TGH7_9TRYP</name>
<evidence type="ECO:0000256" key="1">
    <source>
        <dbReference type="SAM" id="MobiDB-lite"/>
    </source>
</evidence>
<sequence length="306" mass="30715">MSVHELHHSLQCVGCAAAPRRIPGPVRGVARRGAVSGARRAADRLVRKGACERAHRRGCRATDLCGARRACDPGGAGAHRRASAPRCRGRCRRARAAGGAAAPPGHHDAPPVAVGGGRVGAAACAAPRAHRRRARRPAAASPLAPPRDAAAAARGGLGPRGAAHRGGGGGPSLHTVPPLCAAAAARHGGHGAACLAAVPVVAGVRARGPPAAGGAALPHGRGPAQAGEGREEERVGGTGHLRAGVLCGHCASARQSRRSAFRDRRGQPVAAPFYVEYTQRPVGGAREGRGPGSRSLVAGVLRGLQQ</sequence>
<dbReference type="AlphaFoldDB" id="S9TGH7"/>
<comment type="caution">
    <text evidence="2">The sequence shown here is derived from an EMBL/GenBank/DDBJ whole genome shotgun (WGS) entry which is preliminary data.</text>
</comment>
<evidence type="ECO:0000313" key="3">
    <source>
        <dbReference type="Proteomes" id="UP000015354"/>
    </source>
</evidence>
<dbReference type="Proteomes" id="UP000015354">
    <property type="component" value="Unassembled WGS sequence"/>
</dbReference>
<proteinExistence type="predicted"/>
<feature type="region of interest" description="Disordered" evidence="1">
    <location>
        <begin position="282"/>
        <end position="306"/>
    </location>
</feature>
<dbReference type="EMBL" id="ATMH01011590">
    <property type="protein sequence ID" value="EPY16024.1"/>
    <property type="molecule type" value="Genomic_DNA"/>
</dbReference>
<accession>S9TGH7</accession>
<organism evidence="2 3">
    <name type="scientific">Strigomonas culicis</name>
    <dbReference type="NCBI Taxonomy" id="28005"/>
    <lineage>
        <taxon>Eukaryota</taxon>
        <taxon>Discoba</taxon>
        <taxon>Euglenozoa</taxon>
        <taxon>Kinetoplastea</taxon>
        <taxon>Metakinetoplastina</taxon>
        <taxon>Trypanosomatida</taxon>
        <taxon>Trypanosomatidae</taxon>
        <taxon>Strigomonadinae</taxon>
        <taxon>Strigomonas</taxon>
    </lineage>
</organism>
<feature type="region of interest" description="Disordered" evidence="1">
    <location>
        <begin position="124"/>
        <end position="170"/>
    </location>
</feature>
<protein>
    <submittedName>
        <fullName evidence="2">PE-PGRS family protein</fullName>
    </submittedName>
</protein>
<evidence type="ECO:0000313" key="2">
    <source>
        <dbReference type="EMBL" id="EPY16024.1"/>
    </source>
</evidence>
<feature type="compositionally biased region" description="Gly residues" evidence="1">
    <location>
        <begin position="155"/>
        <end position="170"/>
    </location>
</feature>